<dbReference type="GO" id="GO:0015074">
    <property type="term" value="P:DNA integration"/>
    <property type="evidence" value="ECO:0007669"/>
    <property type="project" value="InterPro"/>
</dbReference>
<organism evidence="8 9">
    <name type="scientific">Tenebrio molitor</name>
    <name type="common">Yellow mealworm beetle</name>
    <dbReference type="NCBI Taxonomy" id="7067"/>
    <lineage>
        <taxon>Eukaryota</taxon>
        <taxon>Metazoa</taxon>
        <taxon>Ecdysozoa</taxon>
        <taxon>Arthropoda</taxon>
        <taxon>Hexapoda</taxon>
        <taxon>Insecta</taxon>
        <taxon>Pterygota</taxon>
        <taxon>Neoptera</taxon>
        <taxon>Endopterygota</taxon>
        <taxon>Coleoptera</taxon>
        <taxon>Polyphaga</taxon>
        <taxon>Cucujiformia</taxon>
        <taxon>Tenebrionidae</taxon>
        <taxon>Tenebrio</taxon>
    </lineage>
</organism>
<dbReference type="GO" id="GO:0006310">
    <property type="term" value="P:DNA recombination"/>
    <property type="evidence" value="ECO:0007669"/>
    <property type="project" value="UniProtKB-KW"/>
</dbReference>
<gene>
    <name evidence="8" type="ORF">GEV33_013136</name>
</gene>
<feature type="compositionally biased region" description="Basic and acidic residues" evidence="5">
    <location>
        <begin position="1064"/>
        <end position="1082"/>
    </location>
</feature>
<dbReference type="EMBL" id="JABDTM020028001">
    <property type="protein sequence ID" value="KAH0809653.1"/>
    <property type="molecule type" value="Genomic_DNA"/>
</dbReference>
<dbReference type="InterPro" id="IPR011010">
    <property type="entry name" value="DNA_brk_join_enz"/>
</dbReference>
<protein>
    <submittedName>
        <fullName evidence="8">Uncharacterized protein</fullName>
    </submittedName>
</protein>
<dbReference type="InterPro" id="IPR037093">
    <property type="entry name" value="PHAT_dom_sf"/>
</dbReference>
<evidence type="ECO:0000259" key="6">
    <source>
        <dbReference type="PROSITE" id="PS51029"/>
    </source>
</evidence>
<feature type="compositionally biased region" description="Polar residues" evidence="5">
    <location>
        <begin position="1664"/>
        <end position="1678"/>
    </location>
</feature>
<evidence type="ECO:0000313" key="9">
    <source>
        <dbReference type="Proteomes" id="UP000719412"/>
    </source>
</evidence>
<dbReference type="PROSITE" id="PS51898">
    <property type="entry name" value="TYR_RECOMBINASE"/>
    <property type="match status" value="1"/>
</dbReference>
<evidence type="ECO:0000259" key="7">
    <source>
        <dbReference type="PROSITE" id="PS51898"/>
    </source>
</evidence>
<evidence type="ECO:0000256" key="3">
    <source>
        <dbReference type="ARBA" id="ARBA00023172"/>
    </source>
</evidence>
<feature type="compositionally biased region" description="Basic and acidic residues" evidence="5">
    <location>
        <begin position="956"/>
        <end position="973"/>
    </location>
</feature>
<feature type="compositionally biased region" description="Basic and acidic residues" evidence="5">
    <location>
        <begin position="1366"/>
        <end position="1385"/>
    </location>
</feature>
<comment type="subcellular location">
    <subcellularLocation>
        <location evidence="1">Cytoplasm</location>
    </subcellularLocation>
</comment>
<dbReference type="InterPro" id="IPR003604">
    <property type="entry name" value="Matrin/U1-like-C_Znf_C2H2"/>
</dbReference>
<evidence type="ECO:0000256" key="4">
    <source>
        <dbReference type="SAM" id="Coils"/>
    </source>
</evidence>
<feature type="compositionally biased region" description="Low complexity" evidence="5">
    <location>
        <begin position="1394"/>
        <end position="1403"/>
    </location>
</feature>
<dbReference type="InterPro" id="IPR006578">
    <property type="entry name" value="MADF-dom"/>
</dbReference>
<evidence type="ECO:0000313" key="8">
    <source>
        <dbReference type="EMBL" id="KAH0809653.1"/>
    </source>
</evidence>
<dbReference type="GO" id="GO:0000932">
    <property type="term" value="C:P-body"/>
    <property type="evidence" value="ECO:0007669"/>
    <property type="project" value="TreeGrafter"/>
</dbReference>
<feature type="region of interest" description="Disordered" evidence="5">
    <location>
        <begin position="1685"/>
        <end position="1705"/>
    </location>
</feature>
<feature type="region of interest" description="Disordered" evidence="5">
    <location>
        <begin position="1064"/>
        <end position="1283"/>
    </location>
</feature>
<dbReference type="Gene3D" id="1.10.150.50">
    <property type="entry name" value="Transcription Factor, Ets-1"/>
    <property type="match status" value="1"/>
</dbReference>
<dbReference type="PROSITE" id="PS51029">
    <property type="entry name" value="MADF"/>
    <property type="match status" value="1"/>
</dbReference>
<keyword evidence="3" id="KW-0233">DNA recombination</keyword>
<feature type="compositionally biased region" description="Basic and acidic residues" evidence="5">
    <location>
        <begin position="1095"/>
        <end position="1185"/>
    </location>
</feature>
<dbReference type="SUPFAM" id="SSF56349">
    <property type="entry name" value="DNA breaking-rejoining enzymes"/>
    <property type="match status" value="1"/>
</dbReference>
<evidence type="ECO:0000256" key="5">
    <source>
        <dbReference type="SAM" id="MobiDB-lite"/>
    </source>
</evidence>
<dbReference type="InterPro" id="IPR013762">
    <property type="entry name" value="Integrase-like_cat_sf"/>
</dbReference>
<keyword evidence="9" id="KW-1185">Reference proteome</keyword>
<feature type="domain" description="Tyr recombinase" evidence="7">
    <location>
        <begin position="282"/>
        <end position="475"/>
    </location>
</feature>
<feature type="compositionally biased region" description="Basic residues" evidence="5">
    <location>
        <begin position="992"/>
        <end position="1005"/>
    </location>
</feature>
<feature type="domain" description="MADF" evidence="6">
    <location>
        <begin position="12"/>
        <end position="104"/>
    </location>
</feature>
<feature type="region of interest" description="Disordered" evidence="5">
    <location>
        <begin position="1424"/>
        <end position="1446"/>
    </location>
</feature>
<dbReference type="Gene3D" id="1.10.443.10">
    <property type="entry name" value="Intergrase catalytic core"/>
    <property type="match status" value="1"/>
</dbReference>
<evidence type="ECO:0000256" key="2">
    <source>
        <dbReference type="ARBA" id="ARBA00022490"/>
    </source>
</evidence>
<keyword evidence="2" id="KW-0963">Cytoplasm</keyword>
<accession>A0A8J6H7V1</accession>
<dbReference type="GO" id="GO:0008270">
    <property type="term" value="F:zinc ion binding"/>
    <property type="evidence" value="ECO:0007669"/>
    <property type="project" value="InterPro"/>
</dbReference>
<feature type="region of interest" description="Disordered" evidence="5">
    <location>
        <begin position="1324"/>
        <end position="1403"/>
    </location>
</feature>
<feature type="compositionally biased region" description="Basic residues" evidence="5">
    <location>
        <begin position="974"/>
        <end position="983"/>
    </location>
</feature>
<dbReference type="Gene3D" id="1.25.40.170">
    <property type="entry name" value="Smaug, PHAT domain"/>
    <property type="match status" value="1"/>
</dbReference>
<dbReference type="Proteomes" id="UP000719412">
    <property type="component" value="Unassembled WGS sequence"/>
</dbReference>
<dbReference type="GO" id="GO:0000289">
    <property type="term" value="P:nuclear-transcribed mRNA poly(A) tail shortening"/>
    <property type="evidence" value="ECO:0007669"/>
    <property type="project" value="TreeGrafter"/>
</dbReference>
<dbReference type="InterPro" id="IPR050897">
    <property type="entry name" value="SMAUG/VTS1_RNA-bind"/>
</dbReference>
<dbReference type="GO" id="GO:0003677">
    <property type="term" value="F:DNA binding"/>
    <property type="evidence" value="ECO:0007669"/>
    <property type="project" value="InterPro"/>
</dbReference>
<sequence length="1991" mass="230444">MNMAWSNELVLEFLDLYENEPVIWNPSHDSHRNRNEVYDAWKRIQERLSMSYPVALLKKKKDSLMASFRTCTHKIKQSSGTDDVYKPIWFAYEKMANFLKERDQPNVMISFEVSSLNGNGRTLWPRCRSPVLAVAQYVKSGRKECVRTFSCQPFMKKVVPMLIVKFVQPMESIENCEQDVPEDVGVTAEQASSSLPAKSRSRYDKAHADFVEWRHKQNVKSVNEQVILAYVQELSQSFAPSSLWTIVSMLKTSLQIKEKIDISQYSQVRALLKRKSEGYNPKKSKILNGEQITQFLVQAPDEVHLLTKVILIFGIYGLCRREELAFLSIDDLEDTGKHVIILRRDSKNHTSRRFVITDDDCEFQPYTLYRKYAALRPANLQSRRFFLCYRNGKCTSQNVGIHSVGSVPCRIATYLGLETPYLYTGHTFRRSSATLMADSGASMLMIKRQGRWKSAPVAESYVEDSVGKELTVEKQMFQEFMAEPSKELIQGDITSEFNICDESAVKTESDEIDIEDELSEDCVDLDPPLEKRKKNNADPLNEEISLHSTHDVQLQQRMDEAFTILERDTQKEDKKRDECDIYAELVATKLRKMDERTRDIAMNKIDNLLFDLKINPPCQHQYTRPPNQYSGQGYQSTYPQYQQNYNSGYGYEGYNQTQYLNTNVQPVPPGEEYPQNNWAPVGGYHANPVPAQTASSFDGKSEDEAVAQERKAQNAQLIKQREEYVRKARVLRRELDLLRNQKHEIMSENSSQRDMELILKENVKLQDEIQSKMKAIHNVIEMLSSIIKDGCKISDLEAQLDESPKAHHKNHVKSDVADPSVKYNYMHYDPELHWCRMCDEFPKTAKDFLLHLQGDKHRNNIQENDVGDNTPWHKLPPEQELPCYEGATKKRIPIRGLQFFISAPAWYCKLCDTWIGDLHCASHHLKSQAHFQNYANFVEQNPHWEIEWLKDREKAMARNERHGHSSDSDDVSDKKRKKHRSKRSSMDSSSKDKKKKKRSKKRRKHSSDTSSSSSSSDSSSEEEEPNDKSKSIRVVMRNMKVQSIMNEDLTGKWEMLERLVDEHKKKEEMQKNKELQKAKEPEDPLINQWMTVSEPQEKEKVLLDNLKDRMKQKQEQERAKYAEMEKRQREKEKEEREMNERKAREEQEAKERFERERRERDREEYERIRDKDRNQVRFKTRDRENYRKRRTPTPSPERPHNQQNHQSPNRDDRRYNRHNSRERKNSRENGRDNQEYRRSRSRSEDRKYQADANASSDRKKPPGPPSKRLPFIGRMPLFKNKKIEEKVEKEIKKEDYDIPRVTRFQPGNLARAFLPQPDVVCFPKLSSYPPISAPPPPVVSQPDPPAPPKITEKTPKAPPAPKIGTKTKEEDEEKKSPKEDEKKEEESIESMYGDPSQMMDPSMMSQYYPGMDYNMMYSQMYDYSQCQEEPPQPPPPDDVPLAHTMPLQPPPLPPNDPSDDLAIFTMESSQMRNFSEFCEQLHEIRLKFHKWDSCERTVALYYLMAGLPFANARFLQHVLEQCIAVANTPEAQVVERNANNSVFVAKLLMEHPQHALTLLLSHLPLLRPGNKEAASSYLTTIKRVLSEFITPPCKIYNECVEIMSYVFIHPAFDKEDKKAFKHLLKQVLNRVSPENFIHSPVNESSDESTSPNPENADLIRLNRRSNSLTPAQTSSHESLSLGKEVWSSQENLSQPPPKPRSYSLSNDKSLLLNLSNLQSSSSETRLQDLQILNLSEDTLQAIGITKGARHKLLLSIAKLKERSTMLTELETEVMNGGDLNAALKKLKGILQTPLQVSYGEDLPSQFIKVLGKVCTHLLMSRQPSDECLMLFAALCERSDSSEAFTDDQKRKLNLWKEQLSIGNRIPMYTQKLQNSNARSGWQCKMPAFAQESHAQKSSSYPNVKNSTAVNPHRHSVGSVTFRKDYPVGKGVDVFKNHSTETYKSNNGSHFRVRFEDTGAIERNKRQILKNTDIENSLESLCLQMMEHALGP</sequence>
<dbReference type="Pfam" id="PF26034">
    <property type="entry name" value="PHAT_SMAUG"/>
    <property type="match status" value="1"/>
</dbReference>
<feature type="compositionally biased region" description="Polar residues" evidence="5">
    <location>
        <begin position="1641"/>
        <end position="1653"/>
    </location>
</feature>
<feature type="compositionally biased region" description="Low complexity" evidence="5">
    <location>
        <begin position="1008"/>
        <end position="1018"/>
    </location>
</feature>
<reference evidence="8" key="2">
    <citation type="submission" date="2021-08" db="EMBL/GenBank/DDBJ databases">
        <authorList>
            <person name="Eriksson T."/>
        </authorList>
    </citation>
    <scope>NUCLEOTIDE SEQUENCE</scope>
    <source>
        <strain evidence="8">Stoneville</strain>
        <tissue evidence="8">Whole head</tissue>
    </source>
</reference>
<evidence type="ECO:0000256" key="1">
    <source>
        <dbReference type="ARBA" id="ARBA00004496"/>
    </source>
</evidence>
<feature type="compositionally biased region" description="Basic and acidic residues" evidence="5">
    <location>
        <begin position="1222"/>
        <end position="1249"/>
    </location>
</feature>
<feature type="coiled-coil region" evidence="4">
    <location>
        <begin position="707"/>
        <end position="748"/>
    </location>
</feature>
<dbReference type="InterPro" id="IPR002104">
    <property type="entry name" value="Integrase_catalytic"/>
</dbReference>
<dbReference type="PANTHER" id="PTHR12515">
    <property type="entry name" value="STERILE ALPHA MOTIF DOMAIN CONTAINING PROTEIN 4-RELATED"/>
    <property type="match status" value="1"/>
</dbReference>
<feature type="region of interest" description="Disordered" evidence="5">
    <location>
        <begin position="956"/>
        <end position="1033"/>
    </location>
</feature>
<feature type="compositionally biased region" description="Pro residues" evidence="5">
    <location>
        <begin position="1331"/>
        <end position="1348"/>
    </location>
</feature>
<feature type="region of interest" description="Disordered" evidence="5">
    <location>
        <begin position="1661"/>
        <end position="1680"/>
    </location>
</feature>
<keyword evidence="4" id="KW-0175">Coiled coil</keyword>
<dbReference type="InterPro" id="IPR013761">
    <property type="entry name" value="SAM/pointed_sf"/>
</dbReference>
<feature type="region of interest" description="Disordered" evidence="5">
    <location>
        <begin position="1636"/>
        <end position="1656"/>
    </location>
</feature>
<dbReference type="SMART" id="SM00595">
    <property type="entry name" value="MADF"/>
    <property type="match status" value="1"/>
</dbReference>
<dbReference type="Pfam" id="PF10545">
    <property type="entry name" value="MADF_DNA_bdg"/>
    <property type="match status" value="1"/>
</dbReference>
<name>A0A8J6H7V1_TENMO</name>
<dbReference type="SMART" id="SM00451">
    <property type="entry name" value="ZnF_U1"/>
    <property type="match status" value="2"/>
</dbReference>
<dbReference type="InterPro" id="IPR058599">
    <property type="entry name" value="PHAT_Smg/ZCCHC2-like"/>
</dbReference>
<dbReference type="PANTHER" id="PTHR12515:SF5">
    <property type="entry name" value="PROTEIN SMAUG"/>
    <property type="match status" value="1"/>
</dbReference>
<proteinExistence type="predicted"/>
<dbReference type="GO" id="GO:0003729">
    <property type="term" value="F:mRNA binding"/>
    <property type="evidence" value="ECO:0007669"/>
    <property type="project" value="TreeGrafter"/>
</dbReference>
<reference evidence="8" key="1">
    <citation type="journal article" date="2020" name="J Insects Food Feed">
        <title>The yellow mealworm (Tenebrio molitor) genome: a resource for the emerging insects as food and feed industry.</title>
        <authorList>
            <person name="Eriksson T."/>
            <person name="Andere A."/>
            <person name="Kelstrup H."/>
            <person name="Emery V."/>
            <person name="Picard C."/>
        </authorList>
    </citation>
    <scope>NUCLEOTIDE SEQUENCE</scope>
    <source>
        <strain evidence="8">Stoneville</strain>
        <tissue evidence="8">Whole head</tissue>
    </source>
</reference>
<comment type="caution">
    <text evidence="8">The sequence shown here is derived from an EMBL/GenBank/DDBJ whole genome shotgun (WGS) entry which is preliminary data.</text>
</comment>
<dbReference type="GO" id="GO:0030371">
    <property type="term" value="F:translation repressor activity"/>
    <property type="evidence" value="ECO:0007669"/>
    <property type="project" value="InterPro"/>
</dbReference>